<name>A0A3R9ZDR2_9CORY</name>
<accession>A0A3R9ZDR2</accession>
<comment type="caution">
    <text evidence="1">The sequence shown here is derived from an EMBL/GenBank/DDBJ whole genome shotgun (WGS) entry which is preliminary data.</text>
</comment>
<proteinExistence type="predicted"/>
<dbReference type="AlphaFoldDB" id="A0A3R9ZDR2"/>
<dbReference type="EMBL" id="RXHJ01000011">
    <property type="protein sequence ID" value="RSZ62370.1"/>
    <property type="molecule type" value="Genomic_DNA"/>
</dbReference>
<dbReference type="OrthoDB" id="4510758at2"/>
<protein>
    <submittedName>
        <fullName evidence="1">Uncharacterized protein</fullName>
    </submittedName>
</protein>
<sequence length="85" mass="9345">MQRHVSIRIMRSADPNGLADMVVYASAADGQITGADREFYGDDLAALTAGMEHQVVNYKSAGIHARNNFREELAPAWKTVRPNLS</sequence>
<dbReference type="Proteomes" id="UP000274907">
    <property type="component" value="Unassembled WGS sequence"/>
</dbReference>
<organism evidence="1 2">
    <name type="scientific">Corynebacterium hylobatis</name>
    <dbReference type="NCBI Taxonomy" id="1859290"/>
    <lineage>
        <taxon>Bacteria</taxon>
        <taxon>Bacillati</taxon>
        <taxon>Actinomycetota</taxon>
        <taxon>Actinomycetes</taxon>
        <taxon>Mycobacteriales</taxon>
        <taxon>Corynebacteriaceae</taxon>
        <taxon>Corynebacterium</taxon>
    </lineage>
</organism>
<evidence type="ECO:0000313" key="1">
    <source>
        <dbReference type="EMBL" id="RSZ62370.1"/>
    </source>
</evidence>
<reference evidence="1 2" key="1">
    <citation type="submission" date="2018-12" db="EMBL/GenBank/DDBJ databases">
        <title>YIM 101343 draft genome.</title>
        <authorList>
            <person name="Chen X."/>
        </authorList>
    </citation>
    <scope>NUCLEOTIDE SEQUENCE [LARGE SCALE GENOMIC DNA]</scope>
    <source>
        <strain evidence="1 2">YIM 101343</strain>
    </source>
</reference>
<keyword evidence="2" id="KW-1185">Reference proteome</keyword>
<gene>
    <name evidence="1" type="ORF">EAH68_09520</name>
</gene>
<evidence type="ECO:0000313" key="2">
    <source>
        <dbReference type="Proteomes" id="UP000274907"/>
    </source>
</evidence>
<dbReference type="RefSeq" id="WP_126121099.1">
    <property type="nucleotide sequence ID" value="NZ_RXHJ01000011.1"/>
</dbReference>